<sequence length="115" mass="13241">MRYREESGGQEHSDFSSCFLMLAISRFQSQLTDFPMYRLAEVEVAALYLRIREVTPNCRHNQLARHKGMDGKQLLIPLRYNLECTVHVPGSTGCQQSNVGTRRKYQYMPGITLAQ</sequence>
<comment type="caution">
    <text evidence="1">The sequence shown here is derived from an EMBL/GenBank/DDBJ whole genome shotgun (WGS) entry which is preliminary data.</text>
</comment>
<accession>A0A0V0T7V5</accession>
<evidence type="ECO:0000313" key="2">
    <source>
        <dbReference type="Proteomes" id="UP000055048"/>
    </source>
</evidence>
<name>A0A0V0T7V5_9BILA</name>
<reference evidence="1 2" key="1">
    <citation type="submission" date="2015-01" db="EMBL/GenBank/DDBJ databases">
        <title>Evolution of Trichinella species and genotypes.</title>
        <authorList>
            <person name="Korhonen P.K."/>
            <person name="Edoardo P."/>
            <person name="Giuseppe L.R."/>
            <person name="Gasser R.B."/>
        </authorList>
    </citation>
    <scope>NUCLEOTIDE SEQUENCE [LARGE SCALE GENOMIC DNA]</scope>
    <source>
        <strain evidence="1">ISS417</strain>
    </source>
</reference>
<dbReference type="AlphaFoldDB" id="A0A0V0T7V5"/>
<gene>
    <name evidence="1" type="ORF">T05_6524</name>
</gene>
<organism evidence="1 2">
    <name type="scientific">Trichinella murrelli</name>
    <dbReference type="NCBI Taxonomy" id="144512"/>
    <lineage>
        <taxon>Eukaryota</taxon>
        <taxon>Metazoa</taxon>
        <taxon>Ecdysozoa</taxon>
        <taxon>Nematoda</taxon>
        <taxon>Enoplea</taxon>
        <taxon>Dorylaimia</taxon>
        <taxon>Trichinellida</taxon>
        <taxon>Trichinellidae</taxon>
        <taxon>Trichinella</taxon>
    </lineage>
</organism>
<proteinExistence type="predicted"/>
<protein>
    <submittedName>
        <fullName evidence="1">Uncharacterized protein</fullName>
    </submittedName>
</protein>
<keyword evidence="2" id="KW-1185">Reference proteome</keyword>
<dbReference type="EMBL" id="JYDJ01000471">
    <property type="protein sequence ID" value="KRX35133.1"/>
    <property type="molecule type" value="Genomic_DNA"/>
</dbReference>
<dbReference type="Proteomes" id="UP000055048">
    <property type="component" value="Unassembled WGS sequence"/>
</dbReference>
<evidence type="ECO:0000313" key="1">
    <source>
        <dbReference type="EMBL" id="KRX35133.1"/>
    </source>
</evidence>